<dbReference type="Proteomes" id="UP000472267">
    <property type="component" value="Chromosome 11"/>
</dbReference>
<accession>A0A672FAU8</accession>
<proteinExistence type="predicted"/>
<dbReference type="SMART" id="SM00034">
    <property type="entry name" value="CLECT"/>
    <property type="match status" value="1"/>
</dbReference>
<feature type="domain" description="C-type lectin" evidence="3">
    <location>
        <begin position="32"/>
        <end position="158"/>
    </location>
</feature>
<feature type="transmembrane region" description="Helical" evidence="2">
    <location>
        <begin position="5"/>
        <end position="22"/>
    </location>
</feature>
<dbReference type="PROSITE" id="PS00615">
    <property type="entry name" value="C_TYPE_LECTIN_1"/>
    <property type="match status" value="1"/>
</dbReference>
<dbReference type="PANTHER" id="PTHR45784">
    <property type="entry name" value="C-TYPE LECTIN DOMAIN FAMILY 20 MEMBER A-RELATED"/>
    <property type="match status" value="1"/>
</dbReference>
<evidence type="ECO:0000259" key="3">
    <source>
        <dbReference type="PROSITE" id="PS50041"/>
    </source>
</evidence>
<keyword evidence="2" id="KW-1133">Transmembrane helix</keyword>
<dbReference type="PANTHER" id="PTHR45784:SF3">
    <property type="entry name" value="C-TYPE LECTIN DOMAIN FAMILY 4 MEMBER K-LIKE-RELATED"/>
    <property type="match status" value="1"/>
</dbReference>
<evidence type="ECO:0000256" key="2">
    <source>
        <dbReference type="SAM" id="Phobius"/>
    </source>
</evidence>
<reference evidence="4" key="1">
    <citation type="submission" date="2019-06" db="EMBL/GenBank/DDBJ databases">
        <authorList>
            <consortium name="Wellcome Sanger Institute Data Sharing"/>
        </authorList>
    </citation>
    <scope>NUCLEOTIDE SEQUENCE [LARGE SCALE GENOMIC DNA]</scope>
</reference>
<dbReference type="InterPro" id="IPR001304">
    <property type="entry name" value="C-type_lectin-like"/>
</dbReference>
<evidence type="ECO:0000313" key="4">
    <source>
        <dbReference type="Ensembl" id="ENSSFAP00005001250.1"/>
    </source>
</evidence>
<evidence type="ECO:0000256" key="1">
    <source>
        <dbReference type="ARBA" id="ARBA00023157"/>
    </source>
</evidence>
<dbReference type="AlphaFoldDB" id="A0A672FAU8"/>
<dbReference type="Ensembl" id="ENSSFAT00005001319.1">
    <property type="protein sequence ID" value="ENSSFAP00005001250.1"/>
    <property type="gene ID" value="ENSSFAG00005000915.1"/>
</dbReference>
<dbReference type="InterPro" id="IPR018378">
    <property type="entry name" value="C-type_lectin_CS"/>
</dbReference>
<keyword evidence="1" id="KW-1015">Disulfide bond</keyword>
<dbReference type="OMA" id="QGANESC"/>
<dbReference type="InterPro" id="IPR016186">
    <property type="entry name" value="C-type_lectin-like/link_sf"/>
</dbReference>
<organism evidence="4 5">
    <name type="scientific">Salarias fasciatus</name>
    <name type="common">Jewelled blenny</name>
    <name type="synonym">Blennius fasciatus</name>
    <dbReference type="NCBI Taxonomy" id="181472"/>
    <lineage>
        <taxon>Eukaryota</taxon>
        <taxon>Metazoa</taxon>
        <taxon>Chordata</taxon>
        <taxon>Craniata</taxon>
        <taxon>Vertebrata</taxon>
        <taxon>Euteleostomi</taxon>
        <taxon>Actinopterygii</taxon>
        <taxon>Neopterygii</taxon>
        <taxon>Teleostei</taxon>
        <taxon>Neoteleostei</taxon>
        <taxon>Acanthomorphata</taxon>
        <taxon>Ovalentaria</taxon>
        <taxon>Blenniimorphae</taxon>
        <taxon>Blenniiformes</taxon>
        <taxon>Blennioidei</taxon>
        <taxon>Blenniidae</taxon>
        <taxon>Salariinae</taxon>
        <taxon>Salarias</taxon>
    </lineage>
</organism>
<protein>
    <recommendedName>
        <fullName evidence="3">C-type lectin domain-containing protein</fullName>
    </recommendedName>
</protein>
<sequence>MKLWLFTVIIVSNCLIIFFFYLHPPEFGLTSCDRYQYHYVNLKMSWFDAQRYCRLKYTDLANFHSSEDVATAKTATEDETFGPYVWIGLNDHPSARKEVIATELNSWRWSGTNIRYTFVNWKTGEPNFQGANESCVRTFPDGQWEDSHCDLQSPFICFDGKKQFPFFFFKEYHSSY</sequence>
<dbReference type="Pfam" id="PF00059">
    <property type="entry name" value="Lectin_C"/>
    <property type="match status" value="1"/>
</dbReference>
<keyword evidence="2" id="KW-0472">Membrane</keyword>
<dbReference type="PROSITE" id="PS50041">
    <property type="entry name" value="C_TYPE_LECTIN_2"/>
    <property type="match status" value="1"/>
</dbReference>
<reference evidence="4" key="2">
    <citation type="submission" date="2025-08" db="UniProtKB">
        <authorList>
            <consortium name="Ensembl"/>
        </authorList>
    </citation>
    <scope>IDENTIFICATION</scope>
</reference>
<dbReference type="SUPFAM" id="SSF56436">
    <property type="entry name" value="C-type lectin-like"/>
    <property type="match status" value="1"/>
</dbReference>
<dbReference type="InParanoid" id="A0A672FAU8"/>
<dbReference type="InterPro" id="IPR016187">
    <property type="entry name" value="CTDL_fold"/>
</dbReference>
<name>A0A672FAU8_SALFA</name>
<dbReference type="Gene3D" id="3.10.100.10">
    <property type="entry name" value="Mannose-Binding Protein A, subunit A"/>
    <property type="match status" value="1"/>
</dbReference>
<evidence type="ECO:0000313" key="5">
    <source>
        <dbReference type="Proteomes" id="UP000472267"/>
    </source>
</evidence>
<keyword evidence="5" id="KW-1185">Reference proteome</keyword>
<keyword evidence="2" id="KW-0812">Transmembrane</keyword>
<reference evidence="4" key="3">
    <citation type="submission" date="2025-09" db="UniProtKB">
        <authorList>
            <consortium name="Ensembl"/>
        </authorList>
    </citation>
    <scope>IDENTIFICATION</scope>
</reference>